<evidence type="ECO:0000256" key="2">
    <source>
        <dbReference type="ARBA" id="ARBA00022737"/>
    </source>
</evidence>
<dbReference type="EMBL" id="LDAU01000180">
    <property type="protein sequence ID" value="KRX00979.1"/>
    <property type="molecule type" value="Genomic_DNA"/>
</dbReference>
<comment type="caution">
    <text evidence="5">The sequence shown here is derived from an EMBL/GenBank/DDBJ whole genome shotgun (WGS) entry which is preliminary data.</text>
</comment>
<dbReference type="InParanoid" id="A0A0V0QFJ0"/>
<dbReference type="InterPro" id="IPR051568">
    <property type="entry name" value="LZTR1/Attractin"/>
</dbReference>
<dbReference type="FunCoup" id="A0A0V0QFJ0">
    <property type="interactions" value="69"/>
</dbReference>
<dbReference type="Gene3D" id="2.120.10.80">
    <property type="entry name" value="Kelch-type beta propeller"/>
    <property type="match status" value="1"/>
</dbReference>
<keyword evidence="3" id="KW-0175">Coiled coil</keyword>
<dbReference type="OrthoDB" id="286745at2759"/>
<sequence length="599" mass="69989">MGVQNNAQNKQKSYIQKSQGHPDGIYSSTQNFDQSNIYSSINNKNNNNNGTSIFQQEEIDQKWMELKISGKNISRRSYHTSAIYKDYLYIYGGYDVNTGILNDFWRLNVNDPVDYVWENLTNLDDPNYPGPRERHQCFVYENKLYIFGGLKHTLENTNQMHAYNFEQNQWEIVQQQGSIPPPLDSHSLSSDEQNGIVYVFSGFHNDKVNGGHSNNLYSFEIQNQKWKILQEQSLKSTNGFNRPKPRSGASITFCNGKLFMFGGSDVSNKFNDFWYYQDNQWHEIQQNIKPDTRNGHSLLNYQGQLILFGGIHEITHEKNDLLVCDSETLQWKVIDKDTSHRREEGDSSPKEVKQEQQTGNQNLKSFTSKQSSNKMLPDIYQKHKPNKRQYMTAKQIKEESINTQSQIINTQNMVTQSMYQEDNGQQINQIEENKRKRQEQKKRMLLDEFKLTEEEKSQYRTFSPTTVAMKNSIISVGNPEGSKKYQIKQNYKDVSFNKTYDFRSNKIIGKSPSARDGQSACIFQNYCIIFGGDRHLMAYNDIFQIDLEKATGKKLPLEDVNFNKDTFDHENNQQLQDQDKSKEEKEQQLEKVIRRRIKI</sequence>
<dbReference type="InterPro" id="IPR015915">
    <property type="entry name" value="Kelch-typ_b-propeller"/>
</dbReference>
<dbReference type="PANTHER" id="PTHR46376:SF1">
    <property type="entry name" value="LEUCINE-ZIPPER-LIKE TRANSCRIPTIONAL REGULATOR 1"/>
    <property type="match status" value="1"/>
</dbReference>
<name>A0A0V0QFJ0_PSEPJ</name>
<evidence type="ECO:0000313" key="5">
    <source>
        <dbReference type="EMBL" id="KRX00979.1"/>
    </source>
</evidence>
<keyword evidence="1" id="KW-0880">Kelch repeat</keyword>
<gene>
    <name evidence="5" type="ORF">PPERSA_09585</name>
</gene>
<dbReference type="Proteomes" id="UP000054937">
    <property type="component" value="Unassembled WGS sequence"/>
</dbReference>
<feature type="region of interest" description="Disordered" evidence="4">
    <location>
        <begin position="335"/>
        <end position="375"/>
    </location>
</feature>
<reference evidence="5 6" key="1">
    <citation type="journal article" date="2015" name="Sci. Rep.">
        <title>Genome of the facultative scuticociliatosis pathogen Pseudocohnilembus persalinus provides insight into its virulence through horizontal gene transfer.</title>
        <authorList>
            <person name="Xiong J."/>
            <person name="Wang G."/>
            <person name="Cheng J."/>
            <person name="Tian M."/>
            <person name="Pan X."/>
            <person name="Warren A."/>
            <person name="Jiang C."/>
            <person name="Yuan D."/>
            <person name="Miao W."/>
        </authorList>
    </citation>
    <scope>NUCLEOTIDE SEQUENCE [LARGE SCALE GENOMIC DNA]</scope>
    <source>
        <strain evidence="5">36N120E</strain>
    </source>
</reference>
<dbReference type="SUPFAM" id="SSF50965">
    <property type="entry name" value="Galactose oxidase, central domain"/>
    <property type="match status" value="1"/>
</dbReference>
<keyword evidence="2" id="KW-0677">Repeat</keyword>
<dbReference type="Pfam" id="PF01344">
    <property type="entry name" value="Kelch_1"/>
    <property type="match status" value="1"/>
</dbReference>
<feature type="region of interest" description="Disordered" evidence="4">
    <location>
        <begin position="1"/>
        <end position="29"/>
    </location>
</feature>
<accession>A0A0V0QFJ0</accession>
<feature type="compositionally biased region" description="Basic and acidic residues" evidence="4">
    <location>
        <begin position="335"/>
        <end position="354"/>
    </location>
</feature>
<evidence type="ECO:0000256" key="3">
    <source>
        <dbReference type="SAM" id="Coils"/>
    </source>
</evidence>
<keyword evidence="6" id="KW-1185">Reference proteome</keyword>
<dbReference type="InterPro" id="IPR011043">
    <property type="entry name" value="Gal_Oxase/kelch_b-propeller"/>
</dbReference>
<feature type="coiled-coil region" evidence="3">
    <location>
        <begin position="427"/>
        <end position="455"/>
    </location>
</feature>
<protein>
    <submittedName>
        <fullName evidence="5">Galactose oxidase/kelch, beta-propeller</fullName>
    </submittedName>
</protein>
<evidence type="ECO:0000256" key="4">
    <source>
        <dbReference type="SAM" id="MobiDB-lite"/>
    </source>
</evidence>
<dbReference type="PANTHER" id="PTHR46376">
    <property type="entry name" value="LEUCINE-ZIPPER-LIKE TRANSCRIPTIONAL REGULATOR 1"/>
    <property type="match status" value="1"/>
</dbReference>
<dbReference type="SUPFAM" id="SSF117281">
    <property type="entry name" value="Kelch motif"/>
    <property type="match status" value="1"/>
</dbReference>
<dbReference type="InterPro" id="IPR006652">
    <property type="entry name" value="Kelch_1"/>
</dbReference>
<organism evidence="5 6">
    <name type="scientific">Pseudocohnilembus persalinus</name>
    <name type="common">Ciliate</name>
    <dbReference type="NCBI Taxonomy" id="266149"/>
    <lineage>
        <taxon>Eukaryota</taxon>
        <taxon>Sar</taxon>
        <taxon>Alveolata</taxon>
        <taxon>Ciliophora</taxon>
        <taxon>Intramacronucleata</taxon>
        <taxon>Oligohymenophorea</taxon>
        <taxon>Scuticociliatia</taxon>
        <taxon>Philasterida</taxon>
        <taxon>Pseudocohnilembidae</taxon>
        <taxon>Pseudocohnilembus</taxon>
    </lineage>
</organism>
<dbReference type="OMA" id="KLWIYDF"/>
<evidence type="ECO:0000256" key="1">
    <source>
        <dbReference type="ARBA" id="ARBA00022441"/>
    </source>
</evidence>
<proteinExistence type="predicted"/>
<feature type="compositionally biased region" description="Polar residues" evidence="4">
    <location>
        <begin position="355"/>
        <end position="374"/>
    </location>
</feature>
<feature type="compositionally biased region" description="Polar residues" evidence="4">
    <location>
        <begin position="1"/>
        <end position="19"/>
    </location>
</feature>
<dbReference type="GO" id="GO:0005794">
    <property type="term" value="C:Golgi apparatus"/>
    <property type="evidence" value="ECO:0007669"/>
    <property type="project" value="TreeGrafter"/>
</dbReference>
<evidence type="ECO:0000313" key="6">
    <source>
        <dbReference type="Proteomes" id="UP000054937"/>
    </source>
</evidence>
<dbReference type="AlphaFoldDB" id="A0A0V0QFJ0"/>
<dbReference type="Pfam" id="PF24681">
    <property type="entry name" value="Kelch_KLHDC2_KLHL20_DRC7"/>
    <property type="match status" value="1"/>
</dbReference>